<dbReference type="InterPro" id="IPR016181">
    <property type="entry name" value="Acyl_CoA_acyltransferase"/>
</dbReference>
<feature type="domain" description="N-acetyltransferase" evidence="1">
    <location>
        <begin position="6"/>
        <end position="143"/>
    </location>
</feature>
<name>A0ABS4CMM1_9ENTE</name>
<gene>
    <name evidence="2" type="ORF">I6N96_13020</name>
</gene>
<organism evidence="2 3">
    <name type="scientific">Enterococcus larvae</name>
    <dbReference type="NCBI Taxonomy" id="2794352"/>
    <lineage>
        <taxon>Bacteria</taxon>
        <taxon>Bacillati</taxon>
        <taxon>Bacillota</taxon>
        <taxon>Bacilli</taxon>
        <taxon>Lactobacillales</taxon>
        <taxon>Enterococcaceae</taxon>
        <taxon>Enterococcus</taxon>
    </lineage>
</organism>
<dbReference type="RefSeq" id="WP_209557972.1">
    <property type="nucleotide sequence ID" value="NZ_JAEDXU010000006.1"/>
</dbReference>
<dbReference type="Gene3D" id="3.40.630.30">
    <property type="match status" value="1"/>
</dbReference>
<dbReference type="InterPro" id="IPR000182">
    <property type="entry name" value="GNAT_dom"/>
</dbReference>
<evidence type="ECO:0000313" key="3">
    <source>
        <dbReference type="Proteomes" id="UP000673375"/>
    </source>
</evidence>
<dbReference type="Pfam" id="PF13673">
    <property type="entry name" value="Acetyltransf_10"/>
    <property type="match status" value="1"/>
</dbReference>
<accession>A0ABS4CMM1</accession>
<dbReference type="EMBL" id="JAEDXU010000006">
    <property type="protein sequence ID" value="MBP1047197.1"/>
    <property type="molecule type" value="Genomic_DNA"/>
</dbReference>
<protein>
    <submittedName>
        <fullName evidence="2">GNAT family N-acetyltransferase</fullName>
    </submittedName>
</protein>
<dbReference type="CDD" id="cd04301">
    <property type="entry name" value="NAT_SF"/>
    <property type="match status" value="1"/>
</dbReference>
<dbReference type="Proteomes" id="UP000673375">
    <property type="component" value="Unassembled WGS sequence"/>
</dbReference>
<evidence type="ECO:0000313" key="2">
    <source>
        <dbReference type="EMBL" id="MBP1047197.1"/>
    </source>
</evidence>
<reference evidence="2 3" key="1">
    <citation type="submission" date="2020-12" db="EMBL/GenBank/DDBJ databases">
        <title>Vagococcus allomyrinae sp. nov. and Enterococcus lavae sp. nov., isolated from the larvae of Allomyrina dichotoma.</title>
        <authorList>
            <person name="Lee S.D."/>
        </authorList>
    </citation>
    <scope>NUCLEOTIDE SEQUENCE [LARGE SCALE GENOMIC DNA]</scope>
    <source>
        <strain evidence="2 3">BWM-S5</strain>
    </source>
</reference>
<dbReference type="PROSITE" id="PS51186">
    <property type="entry name" value="GNAT"/>
    <property type="match status" value="1"/>
</dbReference>
<sequence>MEYKVKTLAELTSAELLEIMKERVAVFVVEQECAYQEVDELDEQALHTWLEDDSEFVGYTRIINESDAVHIGRVLTVKKYRGAGHGELLMNKTLEAVQENYPGRPIVLGAQEYATAFYKKFGFEVISDVYLEDDIPHVDMQLG</sequence>
<comment type="caution">
    <text evidence="2">The sequence shown here is derived from an EMBL/GenBank/DDBJ whole genome shotgun (WGS) entry which is preliminary data.</text>
</comment>
<keyword evidence="3" id="KW-1185">Reference proteome</keyword>
<dbReference type="SUPFAM" id="SSF55729">
    <property type="entry name" value="Acyl-CoA N-acyltransferases (Nat)"/>
    <property type="match status" value="1"/>
</dbReference>
<evidence type="ECO:0000259" key="1">
    <source>
        <dbReference type="PROSITE" id="PS51186"/>
    </source>
</evidence>
<proteinExistence type="predicted"/>